<evidence type="ECO:0000256" key="1">
    <source>
        <dbReference type="ARBA" id="ARBA00022448"/>
    </source>
</evidence>
<dbReference type="AlphaFoldDB" id="A0AAI9N566"/>
<dbReference type="PANTHER" id="PTHR43875:SF15">
    <property type="entry name" value="TREHALOSE IMPORT ATP-BINDING PROTEIN SUGC"/>
    <property type="match status" value="1"/>
</dbReference>
<keyword evidence="2" id="KW-1003">Cell membrane</keyword>
<dbReference type="PROSITE" id="PS50893">
    <property type="entry name" value="ABC_TRANSPORTER_2"/>
    <property type="match status" value="1"/>
</dbReference>
<keyword evidence="6" id="KW-0472">Membrane</keyword>
<dbReference type="InterPro" id="IPR017871">
    <property type="entry name" value="ABC_transporter-like_CS"/>
</dbReference>
<comment type="caution">
    <text evidence="8">The sequence shown here is derived from an EMBL/GenBank/DDBJ whole genome shotgun (WGS) entry which is preliminary data.</text>
</comment>
<evidence type="ECO:0000313" key="9">
    <source>
        <dbReference type="Proteomes" id="UP000006772"/>
    </source>
</evidence>
<dbReference type="Pfam" id="PF08402">
    <property type="entry name" value="TOBE_2"/>
    <property type="match status" value="1"/>
</dbReference>
<dbReference type="PROSITE" id="PS00211">
    <property type="entry name" value="ABC_TRANSPORTER_1"/>
    <property type="match status" value="1"/>
</dbReference>
<dbReference type="GO" id="GO:0055052">
    <property type="term" value="C:ATP-binding cassette (ABC) transporter complex, substrate-binding subunit-containing"/>
    <property type="evidence" value="ECO:0007669"/>
    <property type="project" value="TreeGrafter"/>
</dbReference>
<sequence>MKSKKEAVSIRLHQCAKSFANGTRALQPLDLEIHPGETLVLLGPSGCGKTTTLRMIAGLEFPDEGGRVLFGEDDVTALPIEKRGVGMVFQNYALFPNMSVGENIAYGMKIRKIPAGERAERVEKLLEMVHLQGLSHRRVDQLSGGQKQRVALARALAMEPRVLLLDEPLTALDAKLREAVRSDLNKLLRSLGITAIYVTHDQGEAMALGDRIVVMERGKISQIGTPQEIYYHPANDFVADFIGAMNRVQGIVSGDRLLLPNGSLPLPDAGNPMNATQQGQPAWAMFRPEDVQVVDITEADAQCLRGKLINTFFLGDRTRFEIEIGAERPVIAETSRRGWWEAGQQIALRVPAEALVKMAPAAVKENA</sequence>
<evidence type="ECO:0000256" key="3">
    <source>
        <dbReference type="ARBA" id="ARBA00022741"/>
    </source>
</evidence>
<dbReference type="EMBL" id="AEEC02000003">
    <property type="protein sequence ID" value="EOA06246.1"/>
    <property type="molecule type" value="Genomic_DNA"/>
</dbReference>
<dbReference type="GO" id="GO:0016887">
    <property type="term" value="F:ATP hydrolysis activity"/>
    <property type="evidence" value="ECO:0007669"/>
    <property type="project" value="InterPro"/>
</dbReference>
<keyword evidence="5" id="KW-1278">Translocase</keyword>
<dbReference type="SUPFAM" id="SSF50331">
    <property type="entry name" value="MOP-like"/>
    <property type="match status" value="1"/>
</dbReference>
<feature type="domain" description="ABC transporter" evidence="7">
    <location>
        <begin position="10"/>
        <end position="242"/>
    </location>
</feature>
<keyword evidence="1" id="KW-0813">Transport</keyword>
<protein>
    <submittedName>
        <fullName evidence="8">Spermidine/putrescine ABC transporter ATPase</fullName>
    </submittedName>
</protein>
<dbReference type="GO" id="GO:0140359">
    <property type="term" value="F:ABC-type transporter activity"/>
    <property type="evidence" value="ECO:0007669"/>
    <property type="project" value="UniProtKB-ARBA"/>
</dbReference>
<evidence type="ECO:0000256" key="5">
    <source>
        <dbReference type="ARBA" id="ARBA00022967"/>
    </source>
</evidence>
<dbReference type="InterPro" id="IPR003439">
    <property type="entry name" value="ABC_transporter-like_ATP-bd"/>
</dbReference>
<evidence type="ECO:0000256" key="6">
    <source>
        <dbReference type="ARBA" id="ARBA00023136"/>
    </source>
</evidence>
<dbReference type="Gene3D" id="3.40.50.300">
    <property type="entry name" value="P-loop containing nucleotide triphosphate hydrolases"/>
    <property type="match status" value="1"/>
</dbReference>
<dbReference type="InterPro" id="IPR047641">
    <property type="entry name" value="ABC_transpr_MalK/UgpC-like"/>
</dbReference>
<dbReference type="Pfam" id="PF00005">
    <property type="entry name" value="ABC_tran"/>
    <property type="match status" value="1"/>
</dbReference>
<dbReference type="RefSeq" id="WP_006461806.1">
    <property type="nucleotide sequence ID" value="NZ_AEEC02000003.1"/>
</dbReference>
<dbReference type="InterPro" id="IPR008995">
    <property type="entry name" value="Mo/tungstate-bd_C_term_dom"/>
</dbReference>
<dbReference type="Proteomes" id="UP000006772">
    <property type="component" value="Unassembled WGS sequence"/>
</dbReference>
<evidence type="ECO:0000259" key="7">
    <source>
        <dbReference type="PROSITE" id="PS50893"/>
    </source>
</evidence>
<proteinExistence type="predicted"/>
<reference evidence="8 9" key="1">
    <citation type="journal article" date="2013" name="Front. Microbiol.">
        <title>The genome of the endophytic bacterium H. frisingense GSF30(T) identifies diverse strategies in the Herbaspirillum genus to interact with plants.</title>
        <authorList>
            <person name="Straub D."/>
            <person name="Rothballer M."/>
            <person name="Hartmann A."/>
            <person name="Ludewig U."/>
        </authorList>
    </citation>
    <scope>NUCLEOTIDE SEQUENCE [LARGE SCALE GENOMIC DNA]</scope>
    <source>
        <strain evidence="8 9">GSF30</strain>
    </source>
</reference>
<keyword evidence="4" id="KW-0067">ATP-binding</keyword>
<organism evidence="8 9">
    <name type="scientific">Herbaspirillum frisingense GSF30</name>
    <dbReference type="NCBI Taxonomy" id="864073"/>
    <lineage>
        <taxon>Bacteria</taxon>
        <taxon>Pseudomonadati</taxon>
        <taxon>Pseudomonadota</taxon>
        <taxon>Betaproteobacteria</taxon>
        <taxon>Burkholderiales</taxon>
        <taxon>Oxalobacteraceae</taxon>
        <taxon>Herbaspirillum</taxon>
    </lineage>
</organism>
<dbReference type="InterPro" id="IPR013611">
    <property type="entry name" value="Transp-assoc_OB_typ2"/>
</dbReference>
<dbReference type="PANTHER" id="PTHR43875">
    <property type="entry name" value="MALTODEXTRIN IMPORT ATP-BINDING PROTEIN MSMX"/>
    <property type="match status" value="1"/>
</dbReference>
<dbReference type="SUPFAM" id="SSF52540">
    <property type="entry name" value="P-loop containing nucleoside triphosphate hydrolases"/>
    <property type="match status" value="1"/>
</dbReference>
<evidence type="ECO:0000313" key="8">
    <source>
        <dbReference type="EMBL" id="EOA06246.1"/>
    </source>
</evidence>
<evidence type="ECO:0000256" key="2">
    <source>
        <dbReference type="ARBA" id="ARBA00022475"/>
    </source>
</evidence>
<dbReference type="FunFam" id="3.40.50.300:FF:000042">
    <property type="entry name" value="Maltose/maltodextrin ABC transporter, ATP-binding protein"/>
    <property type="match status" value="1"/>
</dbReference>
<dbReference type="InterPro" id="IPR003593">
    <property type="entry name" value="AAA+_ATPase"/>
</dbReference>
<keyword evidence="3" id="KW-0547">Nucleotide-binding</keyword>
<dbReference type="GO" id="GO:0005524">
    <property type="term" value="F:ATP binding"/>
    <property type="evidence" value="ECO:0007669"/>
    <property type="project" value="UniProtKB-KW"/>
</dbReference>
<gene>
    <name evidence="8" type="ORF">HFRIS_003293</name>
</gene>
<evidence type="ECO:0000256" key="4">
    <source>
        <dbReference type="ARBA" id="ARBA00022840"/>
    </source>
</evidence>
<dbReference type="Gene3D" id="2.40.50.100">
    <property type="match status" value="1"/>
</dbReference>
<dbReference type="InterPro" id="IPR027417">
    <property type="entry name" value="P-loop_NTPase"/>
</dbReference>
<accession>A0AAI9N566</accession>
<name>A0AAI9N566_9BURK</name>
<dbReference type="SMART" id="SM00382">
    <property type="entry name" value="AAA"/>
    <property type="match status" value="1"/>
</dbReference>